<dbReference type="EMBL" id="LT906441">
    <property type="protein sequence ID" value="SNV33989.1"/>
    <property type="molecule type" value="Genomic_DNA"/>
</dbReference>
<reference evidence="12 13" key="1">
    <citation type="submission" date="2017-06" db="EMBL/GenBank/DDBJ databases">
        <authorList>
            <consortium name="Pathogen Informatics"/>
        </authorList>
    </citation>
    <scope>NUCLEOTIDE SEQUENCE [LARGE SCALE GENOMIC DNA]</scope>
    <source>
        <strain evidence="12 13">NCTC11865</strain>
    </source>
</reference>
<dbReference type="InterPro" id="IPR005944">
    <property type="entry name" value="Pro_iminopeptidase"/>
</dbReference>
<evidence type="ECO:0000256" key="10">
    <source>
        <dbReference type="RuleBase" id="RU003421"/>
    </source>
</evidence>
<name>A0A239WIE5_9ACTN</name>
<dbReference type="Pfam" id="PF00561">
    <property type="entry name" value="Abhydrolase_1"/>
    <property type="match status" value="1"/>
</dbReference>
<keyword evidence="5 8" id="KW-0963">Cytoplasm</keyword>
<feature type="domain" description="AB hydrolase-1" evidence="11">
    <location>
        <begin position="47"/>
        <end position="318"/>
    </location>
</feature>
<evidence type="ECO:0000313" key="12">
    <source>
        <dbReference type="EMBL" id="SNV33989.1"/>
    </source>
</evidence>
<dbReference type="GO" id="GO:0004177">
    <property type="term" value="F:aminopeptidase activity"/>
    <property type="evidence" value="ECO:0007669"/>
    <property type="project" value="UniProtKB-UniRule"/>
</dbReference>
<evidence type="ECO:0000259" key="11">
    <source>
        <dbReference type="Pfam" id="PF00561"/>
    </source>
</evidence>
<evidence type="ECO:0000256" key="4">
    <source>
        <dbReference type="ARBA" id="ARBA00022438"/>
    </source>
</evidence>
<comment type="subcellular location">
    <subcellularLocation>
        <location evidence="2 8">Cytoplasm</location>
    </subcellularLocation>
</comment>
<feature type="active site" description="Nucleophile" evidence="9">
    <location>
        <position position="129"/>
    </location>
</feature>
<keyword evidence="7 8" id="KW-0378">Hydrolase</keyword>
<evidence type="ECO:0000256" key="8">
    <source>
        <dbReference type="PIRNR" id="PIRNR006431"/>
    </source>
</evidence>
<evidence type="ECO:0000256" key="3">
    <source>
        <dbReference type="ARBA" id="ARBA00010088"/>
    </source>
</evidence>
<dbReference type="Gene3D" id="3.40.50.1820">
    <property type="entry name" value="alpha/beta hydrolase"/>
    <property type="match status" value="1"/>
</dbReference>
<evidence type="ECO:0000313" key="13">
    <source>
        <dbReference type="Proteomes" id="UP000215332"/>
    </source>
</evidence>
<sequence>MTVATSELGIKPQAQLYPEIEPYDTRMLDLGDGQQIYVEQCGNPEGKPVIFLHGGPGGGGGTERRRFFDPQAYRIVVIDQRGCGLSTPHIASAQTSADMATNTTWNLVDDCERVRTALGIDTWQVFGGSWGSCLALAYAETHPEAVSELVLRGIFTLRQNELDWYYNEGASNVFPDLWAKFCEPLRRAGHDFSQDNISAYYDLLWDPSPAVHGPAAVAWTSWEAATTTLGYQQSHVDEMADPEYALAFARIENHYFVNHGFMTEGQLIRNANLLADIPTVIVQGRYDMCCPATTAVDLKRALPTADLRIVMAGHSAFEPLITSELVKVCDEFAGR</sequence>
<dbReference type="EC" id="3.4.11.5" evidence="8 10"/>
<dbReference type="GO" id="GO:0005737">
    <property type="term" value="C:cytoplasm"/>
    <property type="evidence" value="ECO:0007669"/>
    <property type="project" value="UniProtKB-SubCell"/>
</dbReference>
<evidence type="ECO:0000256" key="9">
    <source>
        <dbReference type="PIRSR" id="PIRSR006431-1"/>
    </source>
</evidence>
<evidence type="ECO:0000256" key="1">
    <source>
        <dbReference type="ARBA" id="ARBA00001585"/>
    </source>
</evidence>
<feature type="active site" evidence="9">
    <location>
        <position position="287"/>
    </location>
</feature>
<dbReference type="SUPFAM" id="SSF53474">
    <property type="entry name" value="alpha/beta-Hydrolases"/>
    <property type="match status" value="1"/>
</dbReference>
<dbReference type="InterPro" id="IPR000073">
    <property type="entry name" value="AB_hydrolase_1"/>
</dbReference>
<accession>A0A239WIE5</accession>
<dbReference type="PRINTS" id="PR00111">
    <property type="entry name" value="ABHYDROLASE"/>
</dbReference>
<gene>
    <name evidence="12" type="primary">pip_2</name>
    <name evidence="12" type="ORF">SAMEA4412665_01046</name>
</gene>
<dbReference type="PIRSF" id="PIRSF006431">
    <property type="entry name" value="Pept_S33"/>
    <property type="match status" value="1"/>
</dbReference>
<feature type="active site" description="Proton donor" evidence="9">
    <location>
        <position position="314"/>
    </location>
</feature>
<comment type="similarity">
    <text evidence="3 8 10">Belongs to the peptidase S33 family.</text>
</comment>
<dbReference type="GO" id="GO:0006508">
    <property type="term" value="P:proteolysis"/>
    <property type="evidence" value="ECO:0007669"/>
    <property type="project" value="UniProtKB-KW"/>
</dbReference>
<evidence type="ECO:0000256" key="2">
    <source>
        <dbReference type="ARBA" id="ARBA00004496"/>
    </source>
</evidence>
<dbReference type="NCBIfam" id="TIGR01249">
    <property type="entry name" value="pro_imino_pep_1"/>
    <property type="match status" value="1"/>
</dbReference>
<dbReference type="PANTHER" id="PTHR43722">
    <property type="entry name" value="PROLINE IMINOPEPTIDASE"/>
    <property type="match status" value="1"/>
</dbReference>
<dbReference type="RefSeq" id="WP_021105385.1">
    <property type="nucleotide sequence ID" value="NZ_JAWMSC010000029.1"/>
</dbReference>
<proteinExistence type="inferred from homology"/>
<evidence type="ECO:0000256" key="5">
    <source>
        <dbReference type="ARBA" id="ARBA00022490"/>
    </source>
</evidence>
<keyword evidence="6 8" id="KW-0645">Protease</keyword>
<dbReference type="AlphaFoldDB" id="A0A239WIE5"/>
<evidence type="ECO:0000256" key="7">
    <source>
        <dbReference type="ARBA" id="ARBA00022801"/>
    </source>
</evidence>
<dbReference type="Proteomes" id="UP000215332">
    <property type="component" value="Chromosome 1"/>
</dbReference>
<dbReference type="KEGG" id="cgrn:4412665_01046"/>
<organism evidence="12 13">
    <name type="scientific">Cutibacterium granulosum</name>
    <dbReference type="NCBI Taxonomy" id="33011"/>
    <lineage>
        <taxon>Bacteria</taxon>
        <taxon>Bacillati</taxon>
        <taxon>Actinomycetota</taxon>
        <taxon>Actinomycetes</taxon>
        <taxon>Propionibacteriales</taxon>
        <taxon>Propionibacteriaceae</taxon>
        <taxon>Cutibacterium</taxon>
    </lineage>
</organism>
<evidence type="ECO:0000256" key="6">
    <source>
        <dbReference type="ARBA" id="ARBA00022670"/>
    </source>
</evidence>
<keyword evidence="4 8" id="KW-0031">Aminopeptidase</keyword>
<dbReference type="PRINTS" id="PR00793">
    <property type="entry name" value="PROAMNOPTASE"/>
</dbReference>
<dbReference type="InterPro" id="IPR029058">
    <property type="entry name" value="AB_hydrolase_fold"/>
</dbReference>
<protein>
    <recommendedName>
        <fullName evidence="8 10">Proline iminopeptidase</fullName>
        <shortName evidence="8">PIP</shortName>
        <ecNumber evidence="8 10">3.4.11.5</ecNumber>
    </recommendedName>
    <alternativeName>
        <fullName evidence="8">Prolyl aminopeptidase</fullName>
    </alternativeName>
</protein>
<dbReference type="eggNOG" id="COG0596">
    <property type="taxonomic scope" value="Bacteria"/>
</dbReference>
<dbReference type="InterPro" id="IPR002410">
    <property type="entry name" value="Peptidase_S33"/>
</dbReference>
<dbReference type="PANTHER" id="PTHR43722:SF1">
    <property type="entry name" value="PROLINE IMINOPEPTIDASE"/>
    <property type="match status" value="1"/>
</dbReference>
<comment type="catalytic activity">
    <reaction evidence="1 8 10">
        <text>Release of N-terminal proline from a peptide.</text>
        <dbReference type="EC" id="3.4.11.5"/>
    </reaction>
</comment>